<dbReference type="InterPro" id="IPR011011">
    <property type="entry name" value="Znf_FYVE_PHD"/>
</dbReference>
<feature type="region of interest" description="Disordered" evidence="7">
    <location>
        <begin position="50"/>
        <end position="90"/>
    </location>
</feature>
<dbReference type="Gramene" id="PNT61114">
    <property type="protein sequence ID" value="PNT61114"/>
    <property type="gene ID" value="BRADI_5g10440v3"/>
</dbReference>
<dbReference type="InterPro" id="IPR000182">
    <property type="entry name" value="GNAT_dom"/>
</dbReference>
<keyword evidence="12" id="KW-1185">Reference proteome</keyword>
<dbReference type="PROSITE" id="PS51186">
    <property type="entry name" value="GNAT"/>
    <property type="match status" value="1"/>
</dbReference>
<evidence type="ECO:0000259" key="9">
    <source>
        <dbReference type="PROSITE" id="PS51186"/>
    </source>
</evidence>
<dbReference type="InterPro" id="IPR001965">
    <property type="entry name" value="Znf_PHD"/>
</dbReference>
<dbReference type="EnsemblPlants" id="PNT61114">
    <property type="protein sequence ID" value="PNT61114"/>
    <property type="gene ID" value="BRADI_5g10440v3"/>
</dbReference>
<dbReference type="SUPFAM" id="SSF55729">
    <property type="entry name" value="Acyl-CoA N-acyltransferases (Nat)"/>
    <property type="match status" value="1"/>
</dbReference>
<dbReference type="GO" id="GO:0005634">
    <property type="term" value="C:nucleus"/>
    <property type="evidence" value="ECO:0000318"/>
    <property type="project" value="GO_Central"/>
</dbReference>
<dbReference type="Proteomes" id="UP000008810">
    <property type="component" value="Chromosome 5"/>
</dbReference>
<dbReference type="GO" id="GO:0000977">
    <property type="term" value="F:RNA polymerase II transcription regulatory region sequence-specific DNA binding"/>
    <property type="evidence" value="ECO:0000318"/>
    <property type="project" value="GO_Central"/>
</dbReference>
<feature type="region of interest" description="Disordered" evidence="7">
    <location>
        <begin position="749"/>
        <end position="780"/>
    </location>
</feature>
<dbReference type="PANTHER" id="PTHR46508:SF28">
    <property type="entry name" value="PHD-TYPE DOMAIN-CONTAINING PROTEIN"/>
    <property type="match status" value="1"/>
</dbReference>
<dbReference type="GeneID" id="100841912"/>
<comment type="subcellular location">
    <subcellularLocation>
        <location evidence="1">Nucleus</location>
    </subcellularLocation>
</comment>
<dbReference type="SMART" id="SM00249">
    <property type="entry name" value="PHD"/>
    <property type="match status" value="2"/>
</dbReference>
<dbReference type="GO" id="GO:0042393">
    <property type="term" value="F:histone binding"/>
    <property type="evidence" value="ECO:0000318"/>
    <property type="project" value="GO_Central"/>
</dbReference>
<dbReference type="CDD" id="cd20805">
    <property type="entry name" value="C1_DGK_rpt2"/>
    <property type="match status" value="1"/>
</dbReference>
<protein>
    <recommendedName>
        <fullName evidence="13">PHD-type domain-containing protein</fullName>
    </recommendedName>
</protein>
<dbReference type="OrthoDB" id="429143at2759"/>
<dbReference type="InterPro" id="IPR032308">
    <property type="entry name" value="TDBD"/>
</dbReference>
<feature type="compositionally biased region" description="Basic and acidic residues" evidence="7">
    <location>
        <begin position="891"/>
        <end position="920"/>
    </location>
</feature>
<feature type="compositionally biased region" description="Basic and acidic residues" evidence="7">
    <location>
        <begin position="758"/>
        <end position="780"/>
    </location>
</feature>
<dbReference type="GO" id="GO:0045944">
    <property type="term" value="P:positive regulation of transcription by RNA polymerase II"/>
    <property type="evidence" value="ECO:0000318"/>
    <property type="project" value="GO_Central"/>
</dbReference>
<dbReference type="CDD" id="cd15539">
    <property type="entry name" value="PHD1_AIRE"/>
    <property type="match status" value="1"/>
</dbReference>
<proteinExistence type="predicted"/>
<evidence type="ECO:0000256" key="5">
    <source>
        <dbReference type="ARBA" id="ARBA00023242"/>
    </source>
</evidence>
<evidence type="ECO:0000256" key="1">
    <source>
        <dbReference type="ARBA" id="ARBA00004123"/>
    </source>
</evidence>
<dbReference type="InterPro" id="IPR016181">
    <property type="entry name" value="Acyl_CoA_acyltransferase"/>
</dbReference>
<sequence>MDEEGFMVEIGMKEEDIATMLFGKKVSELREDGFDGSEDERQIFEDVFGQTGTGRTSGHQPHGRGGQTTSQTDASKALVPASTPSSSPSNHKMVCCRIVESFTHGNLSSYHVFYHSSIEQMHKAMPCTDHTRPSELLVQWTPPSIDRVYTRRSVTRRSQRAKLCSVMDWEKVDITSVSRRRDGHGYGMLWNHLRLHAHLLIMDAGWKIEGKERGDKSKIDLMYESPDKVMRLFSLPRAWKCFGQWLLIHSSRFDRYDCAKEWFNMYDFLYDLKNTLLCLEHEVRRPKQSLSFLHQWQLLDPFMAVVCIDKKVAALRNGMALKAVNSTVTFLNHSESKRLTRRNASKALEPNCSSNYNNKHPTSRRNLLPLLLSDGQSDKEGNSLHVERSSLFGTSKHSQYKGYQSSVTMEEMNERSIRNTAHRIVKGLQDAADLVSSRPTYFSTENKFSYPKMSRDVQTESDPLYFPPGYYSAHLVENAQTKGLTEITDVGNSADSPSDELLIGQNLLFSHQVDEMLLRTTDDANNEHRDAVSESQEANEDVRDGPSAGTLSLLEEKETHFKANGDDTNNEDDVAVIPEFKAADEGVGYGPSAGVLSTETDTNLNAKEMSLEEITKTGWLSSEASGSPLMISEPQVLFVSPQDGRLSFMNNSTYNQEMWSCLKFSNDSMGTNMQLDIQSSSYEASLIQGFLYLDNEGSPIGWEVINPEPPGQSICGPSSEPNSKVLGHYGEMNMKNDGATFEQTQISESIPSKKVQKRSKEVAHIKDKVSGKKQKVNDDPVSHCAIGQSMDSTSDNPTGYVSHDGGEQIGAASSEHVSSNKKRLEKVADNQDKVVRKKQKVNDDGIISDYIIGQCMDSTAENPTGCLPRNEEEHIGASSSEQVPLNLVPEINDRREHAEDSSEPRKDLVSEQPPKKDVKSGRKTWSCKCKFDDDDLLMTAVIHRLTARYRNFFNRMLKKRVGFKFLPRYHLESEEKCDQKKFPKGARTVLSKLLEMGIVGKVNILQYRGPGTKNVLKDGNITKDGIRCRCCDNIFTMSNFRCHAGLKQDIPSLNLFLGSGKSYSLCQLQAWYIEHKVREERAKVTLLLQADQNDDTCGLCGDGGELICCDNCPASYHVACLPSQEIPDGSWYCSSCRCDVCGEVVSSKEPRTPLHAFECSQCERQYHIKCISGKVLCNEESGPGTWFCGRRCQQIYTSLRSRVGIPDHLDDGFSCTILHNNGDQKVRMAADIALLAECNMKLIIALSILEECFLPIFDPRTGMDIMPLILYNWRSNFVHLDYKGFYTIVLEKDDSIISVASIRLHGAVVAEMPLIATCTENRQQGMCRRIVDYIEQMLKSLKVEMLLLSAIPSLVDTWTSAFGFRPIEDCDKKKLSKIRLASVPGTVLLKKDLHEFSETETAGDGVEYLSGGNTAAAYRHAGTPVVDAVPACATQNELGGLQISLPCANPPSAVALGGAACKMPRRHHPACD</sequence>
<evidence type="ECO:0008006" key="13">
    <source>
        <dbReference type="Google" id="ProtNLM"/>
    </source>
</evidence>
<dbReference type="SUPFAM" id="SSF57903">
    <property type="entry name" value="FYVE/PHD zinc finger"/>
    <property type="match status" value="1"/>
</dbReference>
<dbReference type="PANTHER" id="PTHR46508">
    <property type="entry name" value="PHD FINGER FAMILY PROTEIN"/>
    <property type="match status" value="1"/>
</dbReference>
<feature type="region of interest" description="Disordered" evidence="7">
    <location>
        <begin position="527"/>
        <end position="548"/>
    </location>
</feature>
<dbReference type="InterPro" id="IPR019787">
    <property type="entry name" value="Znf_PHD-finger"/>
</dbReference>
<evidence type="ECO:0000313" key="11">
    <source>
        <dbReference type="EnsemblPlants" id="PNT61114"/>
    </source>
</evidence>
<dbReference type="GO" id="GO:0008270">
    <property type="term" value="F:zinc ion binding"/>
    <property type="evidence" value="ECO:0007669"/>
    <property type="project" value="UniProtKB-KW"/>
</dbReference>
<dbReference type="ExpressionAtlas" id="A0A2K2CGF6">
    <property type="expression patterns" value="baseline and differential"/>
</dbReference>
<accession>A0A2K2CGF6</accession>
<evidence type="ECO:0000256" key="6">
    <source>
        <dbReference type="PROSITE-ProRule" id="PRU00146"/>
    </source>
</evidence>
<reference evidence="10 11" key="1">
    <citation type="journal article" date="2010" name="Nature">
        <title>Genome sequencing and analysis of the model grass Brachypodium distachyon.</title>
        <authorList>
            <consortium name="International Brachypodium Initiative"/>
        </authorList>
    </citation>
    <scope>NUCLEOTIDE SEQUENCE [LARGE SCALE GENOMIC DNA]</scope>
    <source>
        <strain evidence="10">Bd21</strain>
        <strain evidence="11">cv. Bd21</strain>
    </source>
</reference>
<dbReference type="STRING" id="15368.A0A2K2CGF6"/>
<gene>
    <name evidence="11" type="primary">LOC100841912</name>
    <name evidence="10" type="ORF">BRADI_5g10440v3</name>
</gene>
<keyword evidence="2" id="KW-0479">Metal-binding</keyword>
<dbReference type="InterPro" id="IPR056511">
    <property type="entry name" value="IDM1_C"/>
</dbReference>
<evidence type="ECO:0000256" key="4">
    <source>
        <dbReference type="ARBA" id="ARBA00022833"/>
    </source>
</evidence>
<dbReference type="InterPro" id="IPR013083">
    <property type="entry name" value="Znf_RING/FYVE/PHD"/>
</dbReference>
<dbReference type="GO" id="GO:0003682">
    <property type="term" value="F:chromatin binding"/>
    <property type="evidence" value="ECO:0000318"/>
    <property type="project" value="GO_Central"/>
</dbReference>
<keyword evidence="4" id="KW-0862">Zinc</keyword>
<feature type="domain" description="N-acetyltransferase" evidence="9">
    <location>
        <begin position="1230"/>
        <end position="1394"/>
    </location>
</feature>
<dbReference type="RefSeq" id="XP_010239926.2">
    <property type="nucleotide sequence ID" value="XM_010241624.3"/>
</dbReference>
<keyword evidence="3 6" id="KW-0863">Zinc-finger</keyword>
<keyword evidence="5" id="KW-0539">Nucleus</keyword>
<evidence type="ECO:0000256" key="2">
    <source>
        <dbReference type="ARBA" id="ARBA00022723"/>
    </source>
</evidence>
<dbReference type="GO" id="GO:0016747">
    <property type="term" value="F:acyltransferase activity, transferring groups other than amino-acyl groups"/>
    <property type="evidence" value="ECO:0007669"/>
    <property type="project" value="InterPro"/>
</dbReference>
<dbReference type="PROSITE" id="PS50016">
    <property type="entry name" value="ZF_PHD_2"/>
    <property type="match status" value="1"/>
</dbReference>
<dbReference type="Pfam" id="PF16135">
    <property type="entry name" value="TDBD"/>
    <property type="match status" value="1"/>
</dbReference>
<evidence type="ECO:0000313" key="12">
    <source>
        <dbReference type="Proteomes" id="UP000008810"/>
    </source>
</evidence>
<organism evidence="10">
    <name type="scientific">Brachypodium distachyon</name>
    <name type="common">Purple false brome</name>
    <name type="synonym">Trachynia distachya</name>
    <dbReference type="NCBI Taxonomy" id="15368"/>
    <lineage>
        <taxon>Eukaryota</taxon>
        <taxon>Viridiplantae</taxon>
        <taxon>Streptophyta</taxon>
        <taxon>Embryophyta</taxon>
        <taxon>Tracheophyta</taxon>
        <taxon>Spermatophyta</taxon>
        <taxon>Magnoliopsida</taxon>
        <taxon>Liliopsida</taxon>
        <taxon>Poales</taxon>
        <taxon>Poaceae</taxon>
        <taxon>BOP clade</taxon>
        <taxon>Pooideae</taxon>
        <taxon>Stipodae</taxon>
        <taxon>Brachypodieae</taxon>
        <taxon>Brachypodium</taxon>
    </lineage>
</organism>
<evidence type="ECO:0000313" key="10">
    <source>
        <dbReference type="EMBL" id="PNT61114.1"/>
    </source>
</evidence>
<feature type="domain" description="PHD-type" evidence="8">
    <location>
        <begin position="1094"/>
        <end position="1139"/>
    </location>
</feature>
<reference evidence="10" key="2">
    <citation type="submission" date="2017-06" db="EMBL/GenBank/DDBJ databases">
        <title>WGS assembly of Brachypodium distachyon.</title>
        <authorList>
            <consortium name="The International Brachypodium Initiative"/>
            <person name="Lucas S."/>
            <person name="Harmon-Smith M."/>
            <person name="Lail K."/>
            <person name="Tice H."/>
            <person name="Grimwood J."/>
            <person name="Bruce D."/>
            <person name="Barry K."/>
            <person name="Shu S."/>
            <person name="Lindquist E."/>
            <person name="Wang M."/>
            <person name="Pitluck S."/>
            <person name="Vogel J.P."/>
            <person name="Garvin D.F."/>
            <person name="Mockler T.C."/>
            <person name="Schmutz J."/>
            <person name="Rokhsar D."/>
            <person name="Bevan M.W."/>
        </authorList>
    </citation>
    <scope>NUCLEOTIDE SEQUENCE</scope>
    <source>
        <strain evidence="10">Bd21</strain>
    </source>
</reference>
<evidence type="ECO:0000256" key="7">
    <source>
        <dbReference type="SAM" id="MobiDB-lite"/>
    </source>
</evidence>
<dbReference type="EMBL" id="CM000884">
    <property type="protein sequence ID" value="PNT61114.1"/>
    <property type="molecule type" value="Genomic_DNA"/>
</dbReference>
<name>A0A2K2CGF6_BRADI</name>
<reference evidence="11" key="3">
    <citation type="submission" date="2018-08" db="UniProtKB">
        <authorList>
            <consortium name="EnsemblPlants"/>
        </authorList>
    </citation>
    <scope>IDENTIFICATION</scope>
    <source>
        <strain evidence="11">cv. Bd21</strain>
    </source>
</reference>
<dbReference type="KEGG" id="bdi:100841912"/>
<dbReference type="Pfam" id="PF00628">
    <property type="entry name" value="PHD"/>
    <property type="match status" value="1"/>
</dbReference>
<dbReference type="Gene3D" id="3.30.40.10">
    <property type="entry name" value="Zinc/RING finger domain, C3HC4 (zinc finger)"/>
    <property type="match status" value="2"/>
</dbReference>
<evidence type="ECO:0000256" key="3">
    <source>
        <dbReference type="ARBA" id="ARBA00022771"/>
    </source>
</evidence>
<feature type="region of interest" description="Disordered" evidence="7">
    <location>
        <begin position="863"/>
        <end position="921"/>
    </location>
</feature>
<evidence type="ECO:0000259" key="8">
    <source>
        <dbReference type="PROSITE" id="PS50016"/>
    </source>
</evidence>
<dbReference type="Pfam" id="PF23209">
    <property type="entry name" value="IDM1_C"/>
    <property type="match status" value="1"/>
</dbReference>